<dbReference type="InterPro" id="IPR029751">
    <property type="entry name" value="Ribosomal_L25_dom"/>
</dbReference>
<dbReference type="STRING" id="1120976.SAMN03080606_00279"/>
<organism evidence="8 9">
    <name type="scientific">Alkaliphilus peptidifermentans DSM 18978</name>
    <dbReference type="NCBI Taxonomy" id="1120976"/>
    <lineage>
        <taxon>Bacteria</taxon>
        <taxon>Bacillati</taxon>
        <taxon>Bacillota</taxon>
        <taxon>Clostridia</taxon>
        <taxon>Peptostreptococcales</taxon>
        <taxon>Natronincolaceae</taxon>
        <taxon>Alkaliphilus</taxon>
    </lineage>
</organism>
<keyword evidence="3 5" id="KW-0689">Ribosomal protein</keyword>
<dbReference type="SUPFAM" id="SSF50715">
    <property type="entry name" value="Ribosomal protein L25-like"/>
    <property type="match status" value="1"/>
</dbReference>
<dbReference type="Proteomes" id="UP000198636">
    <property type="component" value="Unassembled WGS sequence"/>
</dbReference>
<comment type="function">
    <text evidence="5">This is one of the proteins that binds to the 5S RNA in the ribosome where it forms part of the central protuberance.</text>
</comment>
<dbReference type="PANTHER" id="PTHR33284:SF1">
    <property type="entry name" value="RIBOSOMAL PROTEIN L25_GLN-TRNA SYNTHETASE, ANTI-CODON-BINDING DOMAIN-CONTAINING PROTEIN"/>
    <property type="match status" value="1"/>
</dbReference>
<dbReference type="CDD" id="cd00495">
    <property type="entry name" value="Ribosomal_L25_TL5_CTC"/>
    <property type="match status" value="1"/>
</dbReference>
<proteinExistence type="inferred from homology"/>
<keyword evidence="2 5" id="KW-0694">RNA-binding</keyword>
<feature type="domain" description="Large ribosomal subunit protein bL25 beta" evidence="7">
    <location>
        <begin position="99"/>
        <end position="179"/>
    </location>
</feature>
<dbReference type="EMBL" id="FMUS01000001">
    <property type="protein sequence ID" value="SCX81021.1"/>
    <property type="molecule type" value="Genomic_DNA"/>
</dbReference>
<dbReference type="HAMAP" id="MF_01334">
    <property type="entry name" value="Ribosomal_bL25_CTC"/>
    <property type="match status" value="1"/>
</dbReference>
<protein>
    <recommendedName>
        <fullName evidence="5">Large ribosomal subunit protein bL25</fullName>
    </recommendedName>
    <alternativeName>
        <fullName evidence="5">General stress protein CTC</fullName>
    </alternativeName>
</protein>
<accession>A0A1G5AT38</accession>
<dbReference type="GO" id="GO:0006412">
    <property type="term" value="P:translation"/>
    <property type="evidence" value="ECO:0007669"/>
    <property type="project" value="UniProtKB-UniRule"/>
</dbReference>
<dbReference type="InterPro" id="IPR020057">
    <property type="entry name" value="Ribosomal_bL25_b-dom"/>
</dbReference>
<evidence type="ECO:0000259" key="6">
    <source>
        <dbReference type="Pfam" id="PF01386"/>
    </source>
</evidence>
<dbReference type="GO" id="GO:0022625">
    <property type="term" value="C:cytosolic large ribosomal subunit"/>
    <property type="evidence" value="ECO:0007669"/>
    <property type="project" value="TreeGrafter"/>
</dbReference>
<dbReference type="Gene3D" id="2.170.120.20">
    <property type="entry name" value="Ribosomal protein L25, beta domain"/>
    <property type="match status" value="1"/>
</dbReference>
<dbReference type="InterPro" id="IPR011035">
    <property type="entry name" value="Ribosomal_bL25/Gln-tRNA_synth"/>
</dbReference>
<evidence type="ECO:0000256" key="2">
    <source>
        <dbReference type="ARBA" id="ARBA00022884"/>
    </source>
</evidence>
<dbReference type="PANTHER" id="PTHR33284">
    <property type="entry name" value="RIBOSOMAL PROTEIN L25/GLN-TRNA SYNTHETASE, ANTI-CODON-BINDING DOMAIN-CONTAINING PROTEIN"/>
    <property type="match status" value="1"/>
</dbReference>
<dbReference type="Pfam" id="PF01386">
    <property type="entry name" value="Ribosomal_L25p"/>
    <property type="match status" value="1"/>
</dbReference>
<dbReference type="AlphaFoldDB" id="A0A1G5AT38"/>
<feature type="domain" description="Large ribosomal subunit protein bL25 L25" evidence="6">
    <location>
        <begin position="5"/>
        <end position="90"/>
    </location>
</feature>
<comment type="subunit">
    <text evidence="5">Part of the 50S ribosomal subunit; part of the 5S rRNA/L5/L18/L25 subcomplex. Contacts the 5S rRNA. Binds to the 5S rRNA independently of L5 and L18.</text>
</comment>
<keyword evidence="9" id="KW-1185">Reference proteome</keyword>
<evidence type="ECO:0000256" key="5">
    <source>
        <dbReference type="HAMAP-Rule" id="MF_01334"/>
    </source>
</evidence>
<dbReference type="Pfam" id="PF14693">
    <property type="entry name" value="Ribosomal_TL5_C"/>
    <property type="match status" value="1"/>
</dbReference>
<gene>
    <name evidence="5" type="primary">rplY</name>
    <name evidence="5" type="synonym">ctc</name>
    <name evidence="8" type="ORF">SAMN03080606_00279</name>
</gene>
<evidence type="ECO:0000313" key="9">
    <source>
        <dbReference type="Proteomes" id="UP000198636"/>
    </source>
</evidence>
<keyword evidence="4 5" id="KW-0687">Ribonucleoprotein</keyword>
<dbReference type="InterPro" id="IPR020930">
    <property type="entry name" value="Ribosomal_uL5_bac-type"/>
</dbReference>
<keyword evidence="1 5" id="KW-0699">rRNA-binding</keyword>
<evidence type="ECO:0000256" key="3">
    <source>
        <dbReference type="ARBA" id="ARBA00022980"/>
    </source>
</evidence>
<evidence type="ECO:0000313" key="8">
    <source>
        <dbReference type="EMBL" id="SCX81021.1"/>
    </source>
</evidence>
<dbReference type="NCBIfam" id="TIGR00731">
    <property type="entry name" value="bL25_bact_ctc"/>
    <property type="match status" value="1"/>
</dbReference>
<sequence length="191" mass="21664">MYTLTSELRNKSGKNDSHHVREEGYIPSVIYSKGMNTLPVKINRREVETLIRNNGENSLVILNIGGVNYTTIIKEVQTDPLTRKIIHMDFQKVSEDQRINVKIPIVLNGKHFVEKGGAIMQQQIKDIEVECTAGRIPKRLEYDVSSFKPGDILRVSDMEVSEEFHITQDPQSIIVSVSIANKISELEEGEE</sequence>
<dbReference type="RefSeq" id="WP_242876874.1">
    <property type="nucleotide sequence ID" value="NZ_FMUS01000001.1"/>
</dbReference>
<comment type="similarity">
    <text evidence="5">Belongs to the bacterial ribosomal protein bL25 family. CTC subfamily.</text>
</comment>
<dbReference type="InterPro" id="IPR020056">
    <property type="entry name" value="Rbsml_bL25/Gln-tRNA_synth_N"/>
</dbReference>
<name>A0A1G5AT38_9FIRM</name>
<reference evidence="8 9" key="1">
    <citation type="submission" date="2016-10" db="EMBL/GenBank/DDBJ databases">
        <authorList>
            <person name="de Groot N.N."/>
        </authorList>
    </citation>
    <scope>NUCLEOTIDE SEQUENCE [LARGE SCALE GENOMIC DNA]</scope>
    <source>
        <strain evidence="8 9">DSM 18978</strain>
    </source>
</reference>
<dbReference type="Gene3D" id="2.40.240.10">
    <property type="entry name" value="Ribosomal Protein L25, Chain P"/>
    <property type="match status" value="1"/>
</dbReference>
<dbReference type="InterPro" id="IPR001021">
    <property type="entry name" value="Ribosomal_bL25_long"/>
</dbReference>
<dbReference type="GO" id="GO:0008097">
    <property type="term" value="F:5S rRNA binding"/>
    <property type="evidence" value="ECO:0007669"/>
    <property type="project" value="InterPro"/>
</dbReference>
<dbReference type="InterPro" id="IPR037121">
    <property type="entry name" value="Ribosomal_bL25_C"/>
</dbReference>
<evidence type="ECO:0000256" key="1">
    <source>
        <dbReference type="ARBA" id="ARBA00022730"/>
    </source>
</evidence>
<evidence type="ECO:0000256" key="4">
    <source>
        <dbReference type="ARBA" id="ARBA00023274"/>
    </source>
</evidence>
<dbReference type="GO" id="GO:0003735">
    <property type="term" value="F:structural constituent of ribosome"/>
    <property type="evidence" value="ECO:0007669"/>
    <property type="project" value="InterPro"/>
</dbReference>
<evidence type="ECO:0000259" key="7">
    <source>
        <dbReference type="Pfam" id="PF14693"/>
    </source>
</evidence>